<reference evidence="2" key="1">
    <citation type="submission" date="2023-07" db="EMBL/GenBank/DDBJ databases">
        <title>Bacterial whole genome sequence for Sphingobium sp. HBC34.</title>
        <authorList>
            <person name="Le V."/>
            <person name="Ko S.-R."/>
            <person name="Ahn C.-Y."/>
            <person name="Oh H.-M."/>
        </authorList>
    </citation>
    <scope>NUCLEOTIDE SEQUENCE</scope>
    <source>
        <strain evidence="2">HBC34</strain>
    </source>
</reference>
<evidence type="ECO:0000313" key="3">
    <source>
        <dbReference type="Proteomes" id="UP001176471"/>
    </source>
</evidence>
<feature type="coiled-coil region" evidence="1">
    <location>
        <begin position="451"/>
        <end position="478"/>
    </location>
</feature>
<organism evidence="2 3">
    <name type="scientific">Sphingobium cyanobacteriorum</name>
    <dbReference type="NCBI Taxonomy" id="3063954"/>
    <lineage>
        <taxon>Bacteria</taxon>
        <taxon>Pseudomonadati</taxon>
        <taxon>Pseudomonadota</taxon>
        <taxon>Alphaproteobacteria</taxon>
        <taxon>Sphingomonadales</taxon>
        <taxon>Sphingomonadaceae</taxon>
        <taxon>Sphingobium</taxon>
    </lineage>
</organism>
<sequence length="651" mass="73490">MYFQLLKLILWPRTDEKPRELDFHPGVVNVISGASKTGKSAVIPIIDYCLASDKCAIPVGVIRENCSWFGIVIDTVEGQKLLARREPGDQQSTGDMVLIEADTIEVPHRIEGKDTTQGNVKKVLDRLAGLTNLGFDPDSEAASQSRPSFRDLMAFTFQPQNIVANPDVMFFKADTSEHRDKLKTIFPYILQAVTAEVLQARHELDRLNRLLRRRDIDLRALVTAGNAWRLEATSWLRQAIEFGLLPSDQVIPTEWPDIVDLLRGIVAANSEAAHPTIAGIDAALVRLRELRDEESKVAAELTQRRQRLSELRRLIESSDAYGSALRIQRDRLSISEWLKQLVPEDSPEDVVAILGEGGREKVEQLSDALSAIEVRLRTHPSVSDTLDKEILRLRAEAETSLIRLNEIKREIGLLERNSQQAKQAIDRFDRMERFLGRLEQALELYDKTDQSAGLRQQIDLLKAQIADLQRRVSEGEIQRKLRNAIDSIEATTGRLIPRLDAEWPEAPVRLMIPDLTVKVIRGTRDDYLWEIGSGANWLAYHVALTLALQTFFLSLPHHPVPGLLIYDQPSQVYFPRRTAGDHKADPVTWRDQDVEAVRKVFALLGEQVSGANGRLQVIVLDHADEDVWGDLDSVVLAEQWRDQALVPLGWL</sequence>
<protein>
    <submittedName>
        <fullName evidence="2">DUF3732 domain-containing protein</fullName>
    </submittedName>
</protein>
<evidence type="ECO:0000256" key="1">
    <source>
        <dbReference type="SAM" id="Coils"/>
    </source>
</evidence>
<proteinExistence type="predicted"/>
<dbReference type="Pfam" id="PF12532">
    <property type="entry name" value="DUF3732"/>
    <property type="match status" value="1"/>
</dbReference>
<keyword evidence="3" id="KW-1185">Reference proteome</keyword>
<dbReference type="Gene3D" id="3.40.50.300">
    <property type="entry name" value="P-loop containing nucleotide triphosphate hydrolases"/>
    <property type="match status" value="1"/>
</dbReference>
<feature type="coiled-coil region" evidence="1">
    <location>
        <begin position="284"/>
        <end position="311"/>
    </location>
</feature>
<dbReference type="SUPFAM" id="SSF52540">
    <property type="entry name" value="P-loop containing nucleoside triphosphate hydrolases"/>
    <property type="match status" value="1"/>
</dbReference>
<dbReference type="RefSeq" id="WP_304537028.1">
    <property type="nucleotide sequence ID" value="NZ_JAUQOM010000009.1"/>
</dbReference>
<accession>A0ABT8ZPZ7</accession>
<name>A0ABT8ZPZ7_9SPHN</name>
<dbReference type="InterPro" id="IPR027417">
    <property type="entry name" value="P-loop_NTPase"/>
</dbReference>
<feature type="coiled-coil region" evidence="1">
    <location>
        <begin position="390"/>
        <end position="424"/>
    </location>
</feature>
<evidence type="ECO:0000313" key="2">
    <source>
        <dbReference type="EMBL" id="MDO7836614.1"/>
    </source>
</evidence>
<dbReference type="InterPro" id="IPR022205">
    <property type="entry name" value="DUF3732"/>
</dbReference>
<dbReference type="EMBL" id="JAUQOM010000009">
    <property type="protein sequence ID" value="MDO7836614.1"/>
    <property type="molecule type" value="Genomic_DNA"/>
</dbReference>
<comment type="caution">
    <text evidence="2">The sequence shown here is derived from an EMBL/GenBank/DDBJ whole genome shotgun (WGS) entry which is preliminary data.</text>
</comment>
<keyword evidence="1" id="KW-0175">Coiled coil</keyword>
<gene>
    <name evidence="2" type="ORF">Q4610_16330</name>
</gene>
<dbReference type="Proteomes" id="UP001176471">
    <property type="component" value="Unassembled WGS sequence"/>
</dbReference>